<organism evidence="6 7">
    <name type="scientific">Ramazzottius varieornatus</name>
    <name type="common">Water bear</name>
    <name type="synonym">Tardigrade</name>
    <dbReference type="NCBI Taxonomy" id="947166"/>
    <lineage>
        <taxon>Eukaryota</taxon>
        <taxon>Metazoa</taxon>
        <taxon>Ecdysozoa</taxon>
        <taxon>Tardigrada</taxon>
        <taxon>Eutardigrada</taxon>
        <taxon>Parachela</taxon>
        <taxon>Hypsibioidea</taxon>
        <taxon>Ramazzottiidae</taxon>
        <taxon>Ramazzottius</taxon>
    </lineage>
</organism>
<dbReference type="STRING" id="947166.A0A1D1UVT7"/>
<feature type="signal peptide" evidence="4">
    <location>
        <begin position="1"/>
        <end position="17"/>
    </location>
</feature>
<evidence type="ECO:0000256" key="3">
    <source>
        <dbReference type="SAM" id="MobiDB-lite"/>
    </source>
</evidence>
<dbReference type="EMBL" id="BDGG01000002">
    <property type="protein sequence ID" value="GAU93784.1"/>
    <property type="molecule type" value="Genomic_DNA"/>
</dbReference>
<protein>
    <recommendedName>
        <fullName evidence="5">Peptidase S1 domain-containing protein</fullName>
    </recommendedName>
</protein>
<feature type="region of interest" description="Disordered" evidence="3">
    <location>
        <begin position="627"/>
        <end position="650"/>
    </location>
</feature>
<dbReference type="CDD" id="cd00190">
    <property type="entry name" value="Tryp_SPc"/>
    <property type="match status" value="1"/>
</dbReference>
<gene>
    <name evidence="6" type="primary">RvY_05670-1</name>
    <name evidence="6" type="synonym">RvY_05670.1</name>
    <name evidence="6" type="ORF">RvY_05670</name>
</gene>
<evidence type="ECO:0000256" key="4">
    <source>
        <dbReference type="SAM" id="SignalP"/>
    </source>
</evidence>
<comment type="similarity">
    <text evidence="2">Belongs to the peptidase S1 family. CLIP subfamily.</text>
</comment>
<keyword evidence="7" id="KW-1185">Reference proteome</keyword>
<evidence type="ECO:0000256" key="2">
    <source>
        <dbReference type="ARBA" id="ARBA00024195"/>
    </source>
</evidence>
<accession>A0A1D1UVT7</accession>
<evidence type="ECO:0000259" key="5">
    <source>
        <dbReference type="PROSITE" id="PS50240"/>
    </source>
</evidence>
<feature type="region of interest" description="Disordered" evidence="3">
    <location>
        <begin position="717"/>
        <end position="766"/>
    </location>
</feature>
<evidence type="ECO:0000313" key="6">
    <source>
        <dbReference type="EMBL" id="GAU93784.1"/>
    </source>
</evidence>
<evidence type="ECO:0000313" key="7">
    <source>
        <dbReference type="Proteomes" id="UP000186922"/>
    </source>
</evidence>
<keyword evidence="1" id="KW-1015">Disulfide bond</keyword>
<dbReference type="AlphaFoldDB" id="A0A1D1UVT7"/>
<feature type="region of interest" description="Disordered" evidence="3">
    <location>
        <begin position="357"/>
        <end position="395"/>
    </location>
</feature>
<evidence type="ECO:0000256" key="1">
    <source>
        <dbReference type="ARBA" id="ARBA00023157"/>
    </source>
</evidence>
<dbReference type="SMART" id="SM00020">
    <property type="entry name" value="Tryp_SPc"/>
    <property type="match status" value="1"/>
</dbReference>
<proteinExistence type="inferred from homology"/>
<dbReference type="PANTHER" id="PTHR24256">
    <property type="entry name" value="TRYPTASE-RELATED"/>
    <property type="match status" value="1"/>
</dbReference>
<dbReference type="InterPro" id="IPR001254">
    <property type="entry name" value="Trypsin_dom"/>
</dbReference>
<feature type="compositionally biased region" description="Low complexity" evidence="3">
    <location>
        <begin position="632"/>
        <end position="645"/>
    </location>
</feature>
<feature type="compositionally biased region" description="Polar residues" evidence="3">
    <location>
        <begin position="717"/>
        <end position="734"/>
    </location>
</feature>
<dbReference type="InterPro" id="IPR009003">
    <property type="entry name" value="Peptidase_S1_PA"/>
</dbReference>
<dbReference type="Gene3D" id="2.40.10.10">
    <property type="entry name" value="Trypsin-like serine proteases"/>
    <property type="match status" value="2"/>
</dbReference>
<dbReference type="SUPFAM" id="SSF50494">
    <property type="entry name" value="Trypsin-like serine proteases"/>
    <property type="match status" value="1"/>
</dbReference>
<dbReference type="PROSITE" id="PS50240">
    <property type="entry name" value="TRYPSIN_DOM"/>
    <property type="match status" value="1"/>
</dbReference>
<dbReference type="GO" id="GO:0004252">
    <property type="term" value="F:serine-type endopeptidase activity"/>
    <property type="evidence" value="ECO:0007669"/>
    <property type="project" value="InterPro"/>
</dbReference>
<reference evidence="6 7" key="1">
    <citation type="journal article" date="2016" name="Nat. Commun.">
        <title>Extremotolerant tardigrade genome and improved radiotolerance of human cultured cells by tardigrade-unique protein.</title>
        <authorList>
            <person name="Hashimoto T."/>
            <person name="Horikawa D.D."/>
            <person name="Saito Y."/>
            <person name="Kuwahara H."/>
            <person name="Kozuka-Hata H."/>
            <person name="Shin-I T."/>
            <person name="Minakuchi Y."/>
            <person name="Ohishi K."/>
            <person name="Motoyama A."/>
            <person name="Aizu T."/>
            <person name="Enomoto A."/>
            <person name="Kondo K."/>
            <person name="Tanaka S."/>
            <person name="Hara Y."/>
            <person name="Koshikawa S."/>
            <person name="Sagara H."/>
            <person name="Miura T."/>
            <person name="Yokobori S."/>
            <person name="Miyagawa K."/>
            <person name="Suzuki Y."/>
            <person name="Kubo T."/>
            <person name="Oyama M."/>
            <person name="Kohara Y."/>
            <person name="Fujiyama A."/>
            <person name="Arakawa K."/>
            <person name="Katayama T."/>
            <person name="Toyoda A."/>
            <person name="Kunieda T."/>
        </authorList>
    </citation>
    <scope>NUCLEOTIDE SEQUENCE [LARGE SCALE GENOMIC DNA]</scope>
    <source>
        <strain evidence="6 7">YOKOZUNA-1</strain>
    </source>
</reference>
<comment type="caution">
    <text evidence="6">The sequence shown here is derived from an EMBL/GenBank/DDBJ whole genome shotgun (WGS) entry which is preliminary data.</text>
</comment>
<feature type="domain" description="Peptidase S1" evidence="5">
    <location>
        <begin position="42"/>
        <end position="296"/>
    </location>
</feature>
<keyword evidence="4" id="KW-0732">Signal</keyword>
<sequence>MRFLWLGLLLQLQSLFAASVPGSLQCFCGQPRPGQVLPAHAIIDAMQNQKAASAGRWCWQVALQDETGTVFCSATLIDSSYAITPAQCVFGRKANTTFVRLGAVDILAPGSDSSVVPVSDLLIHQGYLNIDSRNDFNIAVIRLSTPLDCNSNAVCFACLPEASAPLSSESSCLATSWNFRKGAADKVPSQPLRDRPATIMDQMECEMRLRADRAIENDYHLSDNKFCLMEAQNGTTCMGDLGDPLVCQNTKTMNATNGRYEVVGLNTLGFSCFRTDLPSFYIRVSSFVDWINKIREQPGLTSLPSSFQPVRTQQTQSTGDLIGVIVAPVSLVIPTSVPSASPVVVASASNEAAGRAFVPASSSTSTSTTTSTTTKTTTTTTTPSTTTTSTTTAPPSTASAVVLVAPVLIAPGSANPTNTGALPTIGHMSPMGIQRFNGDGSLLQLGTDGSLQTQQGLRPMTPMLKQVSPGVFQTNIAGQTHTIDLNRGPAIVLPTAAGNQQRQKRSGTVLAVSSAGSNSGSIIGPNSNINLNIPIVNVAASDVAYNAQTGKFEFRLPTGESAVSAVSFAPSTQEDIKNQIIAQQDRILAQVQQANNNILIAITKAFPGQFSAGTGAFTGINTGSGSSSVLTSANSKSGSSASNAGRVSGLAPKNVATTSLEDEDSPEEIVPASQTAIVRPGVVRGNANAAGSGAPGVRSGPTGNGGFKATVNNNTPSQGSLRTSLNTANSQNSAAIGFKGDRVVGETRNSPGSAMSSVSASSNGKR</sequence>
<feature type="compositionally biased region" description="Low complexity" evidence="3">
    <location>
        <begin position="749"/>
        <end position="766"/>
    </location>
</feature>
<dbReference type="InterPro" id="IPR051487">
    <property type="entry name" value="Ser/Thr_Proteases_Immune/Dev"/>
</dbReference>
<dbReference type="Proteomes" id="UP000186922">
    <property type="component" value="Unassembled WGS sequence"/>
</dbReference>
<dbReference type="InterPro" id="IPR043504">
    <property type="entry name" value="Peptidase_S1_PA_chymotrypsin"/>
</dbReference>
<dbReference type="OrthoDB" id="41905at2759"/>
<feature type="chain" id="PRO_5008897695" description="Peptidase S1 domain-containing protein" evidence="4">
    <location>
        <begin position="18"/>
        <end position="766"/>
    </location>
</feature>
<dbReference type="Pfam" id="PF00089">
    <property type="entry name" value="Trypsin"/>
    <property type="match status" value="1"/>
</dbReference>
<name>A0A1D1UVT7_RAMVA</name>
<dbReference type="GO" id="GO:0006508">
    <property type="term" value="P:proteolysis"/>
    <property type="evidence" value="ECO:0007669"/>
    <property type="project" value="InterPro"/>
</dbReference>